<dbReference type="EMBL" id="CP036339">
    <property type="protein sequence ID" value="QDT74350.1"/>
    <property type="molecule type" value="Genomic_DNA"/>
</dbReference>
<evidence type="ECO:0000313" key="3">
    <source>
        <dbReference type="EMBL" id="QDT74350.1"/>
    </source>
</evidence>
<dbReference type="InterPro" id="IPR011990">
    <property type="entry name" value="TPR-like_helical_dom_sf"/>
</dbReference>
<dbReference type="SUPFAM" id="SSF48452">
    <property type="entry name" value="TPR-like"/>
    <property type="match status" value="2"/>
</dbReference>
<keyword evidence="1" id="KW-0802">TPR repeat</keyword>
<dbReference type="Gene3D" id="1.25.40.10">
    <property type="entry name" value="Tetratricopeptide repeat domain"/>
    <property type="match status" value="3"/>
</dbReference>
<dbReference type="Proteomes" id="UP000317909">
    <property type="component" value="Chromosome"/>
</dbReference>
<evidence type="ECO:0000256" key="2">
    <source>
        <dbReference type="SAM" id="MobiDB-lite"/>
    </source>
</evidence>
<proteinExistence type="predicted"/>
<dbReference type="Pfam" id="PF14559">
    <property type="entry name" value="TPR_19"/>
    <property type="match status" value="1"/>
</dbReference>
<feature type="region of interest" description="Disordered" evidence="2">
    <location>
        <begin position="1"/>
        <end position="21"/>
    </location>
</feature>
<dbReference type="OrthoDB" id="212218at2"/>
<name>A0A517U162_9BACT</name>
<dbReference type="InterPro" id="IPR019734">
    <property type="entry name" value="TPR_rpt"/>
</dbReference>
<sequence>MATESQTAPVPAPRGPAPLAPSVRHRLTKTFEHAQRCVEKGDHDYATELFTQCVAEDPGNVVFLQAFLTNLHKKYKDNKKGASFAGLKIKSQRSAMSKAVQQGQWLQAFTAGCGALALNPWDIQSLLAMAAACNELQVDEAQLSYLRRALDVDGKDPVVNRQAALALQRMGQFDQAIACWHRVEQARPHDEEAQQAISHLSVEKTIHQGGYDPALLGGRPAGNAMSGSAATPRSVARLSKSAADDAEDAKQMALTPEDRYKEAIAKDPASLEPYFRLADLYLHDQRLDDAQQVLERASQASGGGDLHVRERLEDLQVRRAAGQVASAQQLFDAQKTAEAKQLLDRARSQANQVELEVFAARVDRDPHNPRLQFEFGQRLKRAGKTKQAITALQAARTEPKRKALVLLELGECFQKIEQYKLALAHYEQSIEATEASDEEVRKLGLYRAGVLATGLRELDRAERHLAELAGMDYGYRDVSERLDKIASLRDSG</sequence>
<feature type="repeat" description="TPR" evidence="1">
    <location>
        <begin position="403"/>
        <end position="436"/>
    </location>
</feature>
<gene>
    <name evidence="3" type="ORF">I41_35450</name>
</gene>
<dbReference type="PROSITE" id="PS50005">
    <property type="entry name" value="TPR"/>
    <property type="match status" value="1"/>
</dbReference>
<reference evidence="3 4" key="1">
    <citation type="submission" date="2019-02" db="EMBL/GenBank/DDBJ databases">
        <title>Deep-cultivation of Planctomycetes and their phenomic and genomic characterization uncovers novel biology.</title>
        <authorList>
            <person name="Wiegand S."/>
            <person name="Jogler M."/>
            <person name="Boedeker C."/>
            <person name="Pinto D."/>
            <person name="Vollmers J."/>
            <person name="Rivas-Marin E."/>
            <person name="Kohn T."/>
            <person name="Peeters S.H."/>
            <person name="Heuer A."/>
            <person name="Rast P."/>
            <person name="Oberbeckmann S."/>
            <person name="Bunk B."/>
            <person name="Jeske O."/>
            <person name="Meyerdierks A."/>
            <person name="Storesund J.E."/>
            <person name="Kallscheuer N."/>
            <person name="Luecker S."/>
            <person name="Lage O.M."/>
            <person name="Pohl T."/>
            <person name="Merkel B.J."/>
            <person name="Hornburger P."/>
            <person name="Mueller R.-W."/>
            <person name="Bruemmer F."/>
            <person name="Labrenz M."/>
            <person name="Spormann A.M."/>
            <person name="Op den Camp H."/>
            <person name="Overmann J."/>
            <person name="Amann R."/>
            <person name="Jetten M.S.M."/>
            <person name="Mascher T."/>
            <person name="Medema M.H."/>
            <person name="Devos D.P."/>
            <person name="Kaster A.-K."/>
            <person name="Ovreas L."/>
            <person name="Rohde M."/>
            <person name="Galperin M.Y."/>
            <person name="Jogler C."/>
        </authorList>
    </citation>
    <scope>NUCLEOTIDE SEQUENCE [LARGE SCALE GENOMIC DNA]</scope>
    <source>
        <strain evidence="3 4">I41</strain>
    </source>
</reference>
<feature type="compositionally biased region" description="Pro residues" evidence="2">
    <location>
        <begin position="10"/>
        <end position="19"/>
    </location>
</feature>
<dbReference type="RefSeq" id="WP_145434109.1">
    <property type="nucleotide sequence ID" value="NZ_CP036339.1"/>
</dbReference>
<organism evidence="3 4">
    <name type="scientific">Lacipirellula limnantheis</name>
    <dbReference type="NCBI Taxonomy" id="2528024"/>
    <lineage>
        <taxon>Bacteria</taxon>
        <taxon>Pseudomonadati</taxon>
        <taxon>Planctomycetota</taxon>
        <taxon>Planctomycetia</taxon>
        <taxon>Pirellulales</taxon>
        <taxon>Lacipirellulaceae</taxon>
        <taxon>Lacipirellula</taxon>
    </lineage>
</organism>
<dbReference type="SMART" id="SM00028">
    <property type="entry name" value="TPR"/>
    <property type="match status" value="3"/>
</dbReference>
<dbReference type="KEGG" id="llh:I41_35450"/>
<accession>A0A517U162</accession>
<dbReference type="PANTHER" id="PTHR12558:SF13">
    <property type="entry name" value="CELL DIVISION CYCLE PROTEIN 27 HOMOLOG"/>
    <property type="match status" value="1"/>
</dbReference>
<evidence type="ECO:0000313" key="4">
    <source>
        <dbReference type="Proteomes" id="UP000317909"/>
    </source>
</evidence>
<evidence type="ECO:0000256" key="1">
    <source>
        <dbReference type="PROSITE-ProRule" id="PRU00339"/>
    </source>
</evidence>
<dbReference type="PANTHER" id="PTHR12558">
    <property type="entry name" value="CELL DIVISION CYCLE 16,23,27"/>
    <property type="match status" value="1"/>
</dbReference>
<keyword evidence="4" id="KW-1185">Reference proteome</keyword>
<dbReference type="AlphaFoldDB" id="A0A517U162"/>
<protein>
    <submittedName>
        <fullName evidence="3">Tetratricopeptide repeat protein</fullName>
    </submittedName>
</protein>